<dbReference type="AlphaFoldDB" id="A0A5S3VC88"/>
<evidence type="ECO:0000259" key="4">
    <source>
        <dbReference type="SMART" id="SM00062"/>
    </source>
</evidence>
<dbReference type="OrthoDB" id="7304968at2"/>
<evidence type="ECO:0000313" key="6">
    <source>
        <dbReference type="EMBL" id="TMO79111.1"/>
    </source>
</evidence>
<dbReference type="SMART" id="SM00062">
    <property type="entry name" value="PBPb"/>
    <property type="match status" value="1"/>
</dbReference>
<evidence type="ECO:0000256" key="1">
    <source>
        <dbReference type="ARBA" id="ARBA00010333"/>
    </source>
</evidence>
<reference evidence="7 8" key="1">
    <citation type="submission" date="2018-01" db="EMBL/GenBank/DDBJ databases">
        <authorList>
            <person name="Paulsen S."/>
            <person name="Gram L.K."/>
        </authorList>
    </citation>
    <scope>NUCLEOTIDE SEQUENCE [LARGE SCALE GENOMIC DNA]</scope>
    <source>
        <strain evidence="5 8">S3790</strain>
        <strain evidence="6 7">S3895</strain>
    </source>
</reference>
<dbReference type="Proteomes" id="UP000307164">
    <property type="component" value="Unassembled WGS sequence"/>
</dbReference>
<evidence type="ECO:0000256" key="2">
    <source>
        <dbReference type="ARBA" id="ARBA00022729"/>
    </source>
</evidence>
<feature type="domain" description="Solute-binding protein family 3/N-terminal" evidence="4">
    <location>
        <begin position="24"/>
        <end position="250"/>
    </location>
</feature>
<organism evidence="5 8">
    <name type="scientific">Pseudoalteromonas aurantia</name>
    <dbReference type="NCBI Taxonomy" id="43654"/>
    <lineage>
        <taxon>Bacteria</taxon>
        <taxon>Pseudomonadati</taxon>
        <taxon>Pseudomonadota</taxon>
        <taxon>Gammaproteobacteria</taxon>
        <taxon>Alteromonadales</taxon>
        <taxon>Pseudoalteromonadaceae</taxon>
        <taxon>Pseudoalteromonas</taxon>
    </lineage>
</organism>
<keyword evidence="7" id="KW-1185">Reference proteome</keyword>
<dbReference type="Gene3D" id="3.40.190.10">
    <property type="entry name" value="Periplasmic binding protein-like II"/>
    <property type="match status" value="2"/>
</dbReference>
<proteinExistence type="inferred from homology"/>
<name>A0A5S3VC88_9GAMM</name>
<dbReference type="EMBL" id="PNBX01000024">
    <property type="protein sequence ID" value="TMO69123.1"/>
    <property type="molecule type" value="Genomic_DNA"/>
</dbReference>
<protein>
    <submittedName>
        <fullName evidence="5">Amino acid ABC transporter substrate-binding protein</fullName>
    </submittedName>
</protein>
<evidence type="ECO:0000256" key="3">
    <source>
        <dbReference type="SAM" id="SignalP"/>
    </source>
</evidence>
<reference evidence="8" key="2">
    <citation type="submission" date="2019-06" db="EMBL/GenBank/DDBJ databases">
        <title>Co-occurence of chitin degradation, pigmentation and bioactivity in marine Pseudoalteromonas.</title>
        <authorList>
            <person name="Sonnenschein E.C."/>
            <person name="Bech P.K."/>
        </authorList>
    </citation>
    <scope>NUCLEOTIDE SEQUENCE [LARGE SCALE GENOMIC DNA]</scope>
    <source>
        <strain evidence="8">S3790</strain>
        <strain evidence="6">S3895</strain>
    </source>
</reference>
<feature type="chain" id="PRO_5024405649" evidence="3">
    <location>
        <begin position="18"/>
        <end position="254"/>
    </location>
</feature>
<keyword evidence="2 3" id="KW-0732">Signal</keyword>
<dbReference type="Proteomes" id="UP000307217">
    <property type="component" value="Unassembled WGS sequence"/>
</dbReference>
<reference evidence="5" key="3">
    <citation type="submission" date="2019-09" db="EMBL/GenBank/DDBJ databases">
        <title>Co-occurence of chitin degradation, pigmentation and bioactivity in marine Pseudoalteromonas.</title>
        <authorList>
            <person name="Sonnenschein E.C."/>
            <person name="Bech P.K."/>
        </authorList>
    </citation>
    <scope>NUCLEOTIDE SEQUENCE</scope>
    <source>
        <strain evidence="5">S3790</strain>
        <strain evidence="7">S3895</strain>
    </source>
</reference>
<evidence type="ECO:0000313" key="5">
    <source>
        <dbReference type="EMBL" id="TMO69123.1"/>
    </source>
</evidence>
<feature type="signal peptide" evidence="3">
    <location>
        <begin position="1"/>
        <end position="17"/>
    </location>
</feature>
<evidence type="ECO:0000313" key="8">
    <source>
        <dbReference type="Proteomes" id="UP000307217"/>
    </source>
</evidence>
<sequence>MKLFIFCALFISCLGWANTQCATTYKVGVGTLWPPYVMYDDTSYSGLDVEISEAVFLHAGFCIEFVKLPSSARGIVELQKGEIDVLPSASYNKERAEIAHFSKGYRRERMRLFTHQMTAPITNLTELFAAEYTFTANPGAYYGEELAQILTIKWYEQRFFEVASVTQRMELVKRGRVDFLIEDEISGLYFKRLLGYKNILLHEYVVNDNAIHFMLNRQSFDYDKVLKINNAIKALNPELRRIEAKYTEWIKGKP</sequence>
<dbReference type="SUPFAM" id="SSF53850">
    <property type="entry name" value="Periplasmic binding protein-like II"/>
    <property type="match status" value="1"/>
</dbReference>
<dbReference type="InterPro" id="IPR001638">
    <property type="entry name" value="Solute-binding_3/MltF_N"/>
</dbReference>
<dbReference type="PANTHER" id="PTHR35936">
    <property type="entry name" value="MEMBRANE-BOUND LYTIC MUREIN TRANSGLYCOSYLASE F"/>
    <property type="match status" value="1"/>
</dbReference>
<comment type="similarity">
    <text evidence="1">Belongs to the bacterial solute-binding protein 3 family.</text>
</comment>
<dbReference type="PANTHER" id="PTHR35936:SF19">
    <property type="entry name" value="AMINO-ACID-BINDING PROTEIN YXEM-RELATED"/>
    <property type="match status" value="1"/>
</dbReference>
<dbReference type="Pfam" id="PF00497">
    <property type="entry name" value="SBP_bac_3"/>
    <property type="match status" value="1"/>
</dbReference>
<comment type="caution">
    <text evidence="5">The sequence shown here is derived from an EMBL/GenBank/DDBJ whole genome shotgun (WGS) entry which is preliminary data.</text>
</comment>
<evidence type="ECO:0000313" key="7">
    <source>
        <dbReference type="Proteomes" id="UP000307164"/>
    </source>
</evidence>
<gene>
    <name evidence="5" type="ORF">CWC19_06560</name>
    <name evidence="6" type="ORF">CWC20_00235</name>
</gene>
<dbReference type="EMBL" id="PNBW01000002">
    <property type="protein sequence ID" value="TMO79111.1"/>
    <property type="molecule type" value="Genomic_DNA"/>
</dbReference>
<accession>A0A5S3VC88</accession>